<dbReference type="SMART" id="SM00360">
    <property type="entry name" value="RRM"/>
    <property type="match status" value="4"/>
</dbReference>
<evidence type="ECO:0000256" key="1">
    <source>
        <dbReference type="ARBA" id="ARBA00022737"/>
    </source>
</evidence>
<feature type="domain" description="RRM" evidence="4">
    <location>
        <begin position="32"/>
        <end position="109"/>
    </location>
</feature>
<dbReference type="AlphaFoldDB" id="A0A3M7SAT0"/>
<evidence type="ECO:0000259" key="4">
    <source>
        <dbReference type="PROSITE" id="PS50102"/>
    </source>
</evidence>
<keyword evidence="6" id="KW-1185">Reference proteome</keyword>
<dbReference type="STRING" id="10195.A0A3M7SAT0"/>
<dbReference type="InterPro" id="IPR050666">
    <property type="entry name" value="ESRP"/>
</dbReference>
<evidence type="ECO:0000256" key="3">
    <source>
        <dbReference type="PROSITE-ProRule" id="PRU00176"/>
    </source>
</evidence>
<comment type="caution">
    <text evidence="5">The sequence shown here is derived from an EMBL/GenBank/DDBJ whole genome shotgun (WGS) entry which is preliminary data.</text>
</comment>
<dbReference type="InterPro" id="IPR035979">
    <property type="entry name" value="RBD_domain_sf"/>
</dbReference>
<dbReference type="GO" id="GO:0003723">
    <property type="term" value="F:RNA binding"/>
    <property type="evidence" value="ECO:0007669"/>
    <property type="project" value="UniProtKB-UniRule"/>
</dbReference>
<dbReference type="SUPFAM" id="SSF54928">
    <property type="entry name" value="RNA-binding domain, RBD"/>
    <property type="match status" value="4"/>
</dbReference>
<dbReference type="Pfam" id="PF00076">
    <property type="entry name" value="RRM_1"/>
    <property type="match status" value="1"/>
</dbReference>
<dbReference type="OrthoDB" id="431068at2759"/>
<reference evidence="5 6" key="1">
    <citation type="journal article" date="2018" name="Sci. Rep.">
        <title>Genomic signatures of local adaptation to the degree of environmental predictability in rotifers.</title>
        <authorList>
            <person name="Franch-Gras L."/>
            <person name="Hahn C."/>
            <person name="Garcia-Roger E.M."/>
            <person name="Carmona M.J."/>
            <person name="Serra M."/>
            <person name="Gomez A."/>
        </authorList>
    </citation>
    <scope>NUCLEOTIDE SEQUENCE [LARGE SCALE GENOMIC DNA]</scope>
    <source>
        <strain evidence="5">HYR1</strain>
    </source>
</reference>
<protein>
    <submittedName>
        <fullName evidence="5">RNA-binding fusilli isoform X2</fullName>
    </submittedName>
</protein>
<dbReference type="PANTHER" id="PTHR13976">
    <property type="entry name" value="HETEROGENEOUS NUCLEAR RIBONUCLEOPROTEIN-RELATED"/>
    <property type="match status" value="1"/>
</dbReference>
<name>A0A3M7SAT0_BRAPC</name>
<sequence>ILQGYTFQNLEIISRELEKGLFSINDKIEENTIVRVRGLPWQCTDYDLGKFFIGLNITKGGVALCLSSQGRRNGEAFVRFESEQLRDLALKRHKHHIGNRYIEVYKATGIDFLNVAGGSNNEAKEFLSRNGKIIIRMRGLPFDSDSKNVVDFFRRGENSCEIVDNENGVLFVYYPDGRATGDAFVMFSSEEEANQALLKHKETMGARYIELFRSTVAEVQQVFKRSQDPKNFHPNSKDVQQPPMSILSPELLAGNNKKDCIHLKNFPLECGIDNILEFLGMHSQHIVQQGVHLILNSMGQPSGEVFIQLDGEQSSQNAVLHKNGKAMFFMGQKFVIEVTQCSGEEMNLVLMGLLSSNLTNQSSNNQFMQSNVTSSVYSAVNQIPSYIYSNYNSTVNSPTAQIPIIPNQYLSQGGAYSPLMWYYPTPPISPSSYLLHSQMMQSFSTPVMLILKNAPFDISSNEIYEFLNGYDIMSDSIQILNNSETNSSDVLISLYNRIEAERILVEKNYHKIRDYQIEIYLSI</sequence>
<feature type="domain" description="RRM" evidence="4">
    <location>
        <begin position="133"/>
        <end position="216"/>
    </location>
</feature>
<organism evidence="5 6">
    <name type="scientific">Brachionus plicatilis</name>
    <name type="common">Marine rotifer</name>
    <name type="synonym">Brachionus muelleri</name>
    <dbReference type="NCBI Taxonomy" id="10195"/>
    <lineage>
        <taxon>Eukaryota</taxon>
        <taxon>Metazoa</taxon>
        <taxon>Spiralia</taxon>
        <taxon>Gnathifera</taxon>
        <taxon>Rotifera</taxon>
        <taxon>Eurotatoria</taxon>
        <taxon>Monogononta</taxon>
        <taxon>Pseudotrocha</taxon>
        <taxon>Ploima</taxon>
        <taxon>Brachionidae</taxon>
        <taxon>Brachionus</taxon>
    </lineage>
</organism>
<dbReference type="Proteomes" id="UP000276133">
    <property type="component" value="Unassembled WGS sequence"/>
</dbReference>
<dbReference type="EMBL" id="REGN01001766">
    <property type="protein sequence ID" value="RNA32678.1"/>
    <property type="molecule type" value="Genomic_DNA"/>
</dbReference>
<evidence type="ECO:0000256" key="2">
    <source>
        <dbReference type="ARBA" id="ARBA00022884"/>
    </source>
</evidence>
<gene>
    <name evidence="5" type="ORF">BpHYR1_022196</name>
</gene>
<accession>A0A3M7SAT0</accession>
<dbReference type="Gene3D" id="3.30.70.330">
    <property type="match status" value="4"/>
</dbReference>
<proteinExistence type="predicted"/>
<feature type="non-terminal residue" evidence="5">
    <location>
        <position position="1"/>
    </location>
</feature>
<dbReference type="PROSITE" id="PS50102">
    <property type="entry name" value="RRM"/>
    <property type="match status" value="2"/>
</dbReference>
<dbReference type="InterPro" id="IPR012677">
    <property type="entry name" value="Nucleotide-bd_a/b_plait_sf"/>
</dbReference>
<keyword evidence="1" id="KW-0677">Repeat</keyword>
<evidence type="ECO:0000313" key="6">
    <source>
        <dbReference type="Proteomes" id="UP000276133"/>
    </source>
</evidence>
<keyword evidence="2 3" id="KW-0694">RNA-binding</keyword>
<evidence type="ECO:0000313" key="5">
    <source>
        <dbReference type="EMBL" id="RNA32678.1"/>
    </source>
</evidence>
<dbReference type="InterPro" id="IPR000504">
    <property type="entry name" value="RRM_dom"/>
</dbReference>